<reference evidence="2" key="1">
    <citation type="journal article" date="2023" name="Science">
        <title>Genome structures resolve the early diversification of teleost fishes.</title>
        <authorList>
            <person name="Parey E."/>
            <person name="Louis A."/>
            <person name="Montfort J."/>
            <person name="Bouchez O."/>
            <person name="Roques C."/>
            <person name="Iampietro C."/>
            <person name="Lluch J."/>
            <person name="Castinel A."/>
            <person name="Donnadieu C."/>
            <person name="Desvignes T."/>
            <person name="Floi Bucao C."/>
            <person name="Jouanno E."/>
            <person name="Wen M."/>
            <person name="Mejri S."/>
            <person name="Dirks R."/>
            <person name="Jansen H."/>
            <person name="Henkel C."/>
            <person name="Chen W.J."/>
            <person name="Zahm M."/>
            <person name="Cabau C."/>
            <person name="Klopp C."/>
            <person name="Thompson A.W."/>
            <person name="Robinson-Rechavi M."/>
            <person name="Braasch I."/>
            <person name="Lecointre G."/>
            <person name="Bobe J."/>
            <person name="Postlethwait J.H."/>
            <person name="Berthelot C."/>
            <person name="Roest Crollius H."/>
            <person name="Guiguen Y."/>
        </authorList>
    </citation>
    <scope>NUCLEOTIDE SEQUENCE</scope>
    <source>
        <strain evidence="2">WJC10195</strain>
    </source>
</reference>
<dbReference type="Gene3D" id="2.60.40.10">
    <property type="entry name" value="Immunoglobulins"/>
    <property type="match status" value="1"/>
</dbReference>
<evidence type="ECO:0000313" key="3">
    <source>
        <dbReference type="Proteomes" id="UP001152622"/>
    </source>
</evidence>
<feature type="signal peptide" evidence="1">
    <location>
        <begin position="1"/>
        <end position="18"/>
    </location>
</feature>
<proteinExistence type="predicted"/>
<accession>A0A9Q1EBW5</accession>
<dbReference type="InterPro" id="IPR013783">
    <property type="entry name" value="Ig-like_fold"/>
</dbReference>
<comment type="caution">
    <text evidence="2">The sequence shown here is derived from an EMBL/GenBank/DDBJ whole genome shotgun (WGS) entry which is preliminary data.</text>
</comment>
<dbReference type="PANTHER" id="PTHR21063">
    <property type="entry name" value="LFA-3"/>
    <property type="match status" value="1"/>
</dbReference>
<keyword evidence="1" id="KW-0732">Signal</keyword>
<evidence type="ECO:0008006" key="4">
    <source>
        <dbReference type="Google" id="ProtNLM"/>
    </source>
</evidence>
<organism evidence="2 3">
    <name type="scientific">Synaphobranchus kaupii</name>
    <name type="common">Kaup's arrowtooth eel</name>
    <dbReference type="NCBI Taxonomy" id="118154"/>
    <lineage>
        <taxon>Eukaryota</taxon>
        <taxon>Metazoa</taxon>
        <taxon>Chordata</taxon>
        <taxon>Craniata</taxon>
        <taxon>Vertebrata</taxon>
        <taxon>Euteleostomi</taxon>
        <taxon>Actinopterygii</taxon>
        <taxon>Neopterygii</taxon>
        <taxon>Teleostei</taxon>
        <taxon>Anguilliformes</taxon>
        <taxon>Synaphobranchidae</taxon>
        <taxon>Synaphobranchus</taxon>
    </lineage>
</organism>
<dbReference type="OrthoDB" id="9835793at2759"/>
<evidence type="ECO:0000256" key="1">
    <source>
        <dbReference type="SAM" id="SignalP"/>
    </source>
</evidence>
<gene>
    <name evidence="2" type="ORF">SKAU_G00393160</name>
</gene>
<evidence type="ECO:0000313" key="2">
    <source>
        <dbReference type="EMBL" id="KAJ8335973.1"/>
    </source>
</evidence>
<protein>
    <recommendedName>
        <fullName evidence="4">Immunoglobulin V-set domain-containing protein</fullName>
    </recommendedName>
</protein>
<dbReference type="AlphaFoldDB" id="A0A9Q1EBW5"/>
<keyword evidence="3" id="KW-1185">Reference proteome</keyword>
<dbReference type="SUPFAM" id="SSF48726">
    <property type="entry name" value="Immunoglobulin"/>
    <property type="match status" value="1"/>
</dbReference>
<dbReference type="PANTHER" id="PTHR21063:SF4">
    <property type="entry name" value="CD48 ANTIGEN-RELATED"/>
    <property type="match status" value="1"/>
</dbReference>
<name>A0A9Q1EBW5_SYNKA</name>
<dbReference type="Proteomes" id="UP001152622">
    <property type="component" value="Chromosome 20"/>
</dbReference>
<sequence length="191" mass="21003">MRGNILFAYIIGFCPSLAMQTTEPTKQTKGIVGGSITFLTPVLRTGSLLYKGLGAAAMVLNGISDTELMGKFKGRLQWDSQTGLFTITHLRTEDSGTYAVDCKDGQTKLVTFQLEVYKNVSTPTVMWTQLGRKNCSVRCSVENGKETEKDTPTTVRQTTLSAHSATCWTYHGTALRIQIRNRQVSQGNTLP</sequence>
<dbReference type="EMBL" id="JAINUF010000020">
    <property type="protein sequence ID" value="KAJ8335973.1"/>
    <property type="molecule type" value="Genomic_DNA"/>
</dbReference>
<dbReference type="InterPro" id="IPR036179">
    <property type="entry name" value="Ig-like_dom_sf"/>
</dbReference>
<feature type="chain" id="PRO_5040397623" description="Immunoglobulin V-set domain-containing protein" evidence="1">
    <location>
        <begin position="19"/>
        <end position="191"/>
    </location>
</feature>